<sequence length="198" mass="22248">MELGESSRRSRLSSYERVAAISLVVLAVASPLYIDHRPESELDDEQSINFAFLLPLLLFVLILAVALSAFLDRNFTRFDRHWIHRVGGSSGGIVLILFVLFLVLKCKAICNRYSTRRQNESTAVKRMYEEEPKHICVQNAKPLFDPFSFTLGQTVREGFVLSAFTAVGVYTSVVTALNALPGCSDKHLFVTSVNNLYR</sequence>
<gene>
    <name evidence="2" type="ORF">VNO80_02506</name>
</gene>
<feature type="transmembrane region" description="Helical" evidence="1">
    <location>
        <begin position="82"/>
        <end position="104"/>
    </location>
</feature>
<evidence type="ECO:0000256" key="1">
    <source>
        <dbReference type="SAM" id="Phobius"/>
    </source>
</evidence>
<dbReference type="PANTHER" id="PTHR35758:SF2">
    <property type="entry name" value="TRANSMEMBRANE PROTEIN"/>
    <property type="match status" value="1"/>
</dbReference>
<reference evidence="2 3" key="1">
    <citation type="submission" date="2024-01" db="EMBL/GenBank/DDBJ databases">
        <title>The genomes of 5 underutilized Papilionoideae crops provide insights into root nodulation and disease resistanc.</title>
        <authorList>
            <person name="Jiang F."/>
        </authorList>
    </citation>
    <scope>NUCLEOTIDE SEQUENCE [LARGE SCALE GENOMIC DNA]</scope>
    <source>
        <strain evidence="2">JINMINGXINNONG_FW02</strain>
        <tissue evidence="2">Leaves</tissue>
    </source>
</reference>
<evidence type="ECO:0000313" key="3">
    <source>
        <dbReference type="Proteomes" id="UP001374584"/>
    </source>
</evidence>
<dbReference type="Proteomes" id="UP001374584">
    <property type="component" value="Unassembled WGS sequence"/>
</dbReference>
<comment type="caution">
    <text evidence="2">The sequence shown here is derived from an EMBL/GenBank/DDBJ whole genome shotgun (WGS) entry which is preliminary data.</text>
</comment>
<dbReference type="PANTHER" id="PTHR35758">
    <property type="entry name" value="TRANSMEMBRANE PROTEIN"/>
    <property type="match status" value="1"/>
</dbReference>
<feature type="transmembrane region" description="Helical" evidence="1">
    <location>
        <begin position="18"/>
        <end position="34"/>
    </location>
</feature>
<evidence type="ECO:0000313" key="2">
    <source>
        <dbReference type="EMBL" id="KAK7377086.1"/>
    </source>
</evidence>
<keyword evidence="3" id="KW-1185">Reference proteome</keyword>
<proteinExistence type="predicted"/>
<organism evidence="2 3">
    <name type="scientific">Phaseolus coccineus</name>
    <name type="common">Scarlet runner bean</name>
    <name type="synonym">Phaseolus multiflorus</name>
    <dbReference type="NCBI Taxonomy" id="3886"/>
    <lineage>
        <taxon>Eukaryota</taxon>
        <taxon>Viridiplantae</taxon>
        <taxon>Streptophyta</taxon>
        <taxon>Embryophyta</taxon>
        <taxon>Tracheophyta</taxon>
        <taxon>Spermatophyta</taxon>
        <taxon>Magnoliopsida</taxon>
        <taxon>eudicotyledons</taxon>
        <taxon>Gunneridae</taxon>
        <taxon>Pentapetalae</taxon>
        <taxon>rosids</taxon>
        <taxon>fabids</taxon>
        <taxon>Fabales</taxon>
        <taxon>Fabaceae</taxon>
        <taxon>Papilionoideae</taxon>
        <taxon>50 kb inversion clade</taxon>
        <taxon>NPAAA clade</taxon>
        <taxon>indigoferoid/millettioid clade</taxon>
        <taxon>Phaseoleae</taxon>
        <taxon>Phaseolus</taxon>
    </lineage>
</organism>
<keyword evidence="1" id="KW-1133">Transmembrane helix</keyword>
<feature type="transmembrane region" description="Helical" evidence="1">
    <location>
        <begin position="46"/>
        <end position="70"/>
    </location>
</feature>
<dbReference type="AlphaFoldDB" id="A0AAN9NQ27"/>
<dbReference type="EMBL" id="JAYMYR010000002">
    <property type="protein sequence ID" value="KAK7377086.1"/>
    <property type="molecule type" value="Genomic_DNA"/>
</dbReference>
<accession>A0AAN9NQ27</accession>
<keyword evidence="1" id="KW-0472">Membrane</keyword>
<evidence type="ECO:0008006" key="4">
    <source>
        <dbReference type="Google" id="ProtNLM"/>
    </source>
</evidence>
<name>A0AAN9NQ27_PHACN</name>
<keyword evidence="1" id="KW-0812">Transmembrane</keyword>
<protein>
    <recommendedName>
        <fullName evidence="4">Transmembrane protein</fullName>
    </recommendedName>
</protein>